<keyword evidence="1" id="KW-0378">Hydrolase</keyword>
<dbReference type="PANTHER" id="PTHR15822">
    <property type="entry name" value="TRAF AND TNF RECEPTOR-ASSOCIATED PROTEIN"/>
    <property type="match status" value="1"/>
</dbReference>
<dbReference type="Proteomes" id="UP000051324">
    <property type="component" value="Unassembled WGS sequence"/>
</dbReference>
<dbReference type="InterPro" id="IPR005135">
    <property type="entry name" value="Endo/exonuclease/phosphatase"/>
</dbReference>
<reference evidence="3 4" key="1">
    <citation type="journal article" date="2015" name="Genome Announc.">
        <title>Expanding the biotechnology potential of lactobacilli through comparative genomics of 213 strains and associated genera.</title>
        <authorList>
            <person name="Sun Z."/>
            <person name="Harris H.M."/>
            <person name="McCann A."/>
            <person name="Guo C."/>
            <person name="Argimon S."/>
            <person name="Zhang W."/>
            <person name="Yang X."/>
            <person name="Jeffery I.B."/>
            <person name="Cooney J.C."/>
            <person name="Kagawa T.F."/>
            <person name="Liu W."/>
            <person name="Song Y."/>
            <person name="Salvetti E."/>
            <person name="Wrobel A."/>
            <person name="Rasinkangas P."/>
            <person name="Parkhill J."/>
            <person name="Rea M.C."/>
            <person name="O'Sullivan O."/>
            <person name="Ritari J."/>
            <person name="Douillard F.P."/>
            <person name="Paul Ross R."/>
            <person name="Yang R."/>
            <person name="Briner A.E."/>
            <person name="Felis G.E."/>
            <person name="de Vos W.M."/>
            <person name="Barrangou R."/>
            <person name="Klaenhammer T.R."/>
            <person name="Caufield P.W."/>
            <person name="Cui Y."/>
            <person name="Zhang H."/>
            <person name="O'Toole P.W."/>
        </authorList>
    </citation>
    <scope>NUCLEOTIDE SEQUENCE [LARGE SCALE GENOMIC DNA]</scope>
    <source>
        <strain evidence="3 4">DSM 16634</strain>
    </source>
</reference>
<dbReference type="OrthoDB" id="9812537at2"/>
<gene>
    <name evidence="3" type="ORF">FC32_GL001939</name>
</gene>
<proteinExistence type="predicted"/>
<dbReference type="InterPro" id="IPR036691">
    <property type="entry name" value="Endo/exonu/phosph_ase_sf"/>
</dbReference>
<dbReference type="Gene3D" id="3.60.10.10">
    <property type="entry name" value="Endonuclease/exonuclease/phosphatase"/>
    <property type="match status" value="1"/>
</dbReference>
<dbReference type="PATRIC" id="fig|1423724.4.peg.2023"/>
<name>A0A0R1U5F0_9LACO</name>
<dbReference type="SUPFAM" id="SSF56219">
    <property type="entry name" value="DNase I-like"/>
    <property type="match status" value="1"/>
</dbReference>
<dbReference type="Pfam" id="PF03372">
    <property type="entry name" value="Exo_endo_phos"/>
    <property type="match status" value="1"/>
</dbReference>
<organism evidence="3 4">
    <name type="scientific">Ligilactobacillus apodemi DSM 16634 = JCM 16172</name>
    <dbReference type="NCBI Taxonomy" id="1423724"/>
    <lineage>
        <taxon>Bacteria</taxon>
        <taxon>Bacillati</taxon>
        <taxon>Bacillota</taxon>
        <taxon>Bacilli</taxon>
        <taxon>Lactobacillales</taxon>
        <taxon>Lactobacillaceae</taxon>
        <taxon>Ligilactobacillus</taxon>
    </lineage>
</organism>
<dbReference type="EMBL" id="AZFT01000030">
    <property type="protein sequence ID" value="KRL86226.1"/>
    <property type="molecule type" value="Genomic_DNA"/>
</dbReference>
<protein>
    <recommendedName>
        <fullName evidence="2">Endonuclease/exonuclease/phosphatase domain-containing protein</fullName>
    </recommendedName>
</protein>
<dbReference type="GO" id="GO:0016787">
    <property type="term" value="F:hydrolase activity"/>
    <property type="evidence" value="ECO:0007669"/>
    <property type="project" value="UniProtKB-KW"/>
</dbReference>
<dbReference type="CDD" id="cd09079">
    <property type="entry name" value="RgfB-like"/>
    <property type="match status" value="1"/>
</dbReference>
<comment type="caution">
    <text evidence="3">The sequence shown here is derived from an EMBL/GenBank/DDBJ whole genome shotgun (WGS) entry which is preliminary data.</text>
</comment>
<feature type="domain" description="Endonuclease/exonuclease/phosphatase" evidence="2">
    <location>
        <begin position="20"/>
        <end position="261"/>
    </location>
</feature>
<evidence type="ECO:0000313" key="4">
    <source>
        <dbReference type="Proteomes" id="UP000051324"/>
    </source>
</evidence>
<dbReference type="InterPro" id="IPR051547">
    <property type="entry name" value="TDP2-like"/>
</dbReference>
<evidence type="ECO:0000259" key="2">
    <source>
        <dbReference type="Pfam" id="PF03372"/>
    </source>
</evidence>
<dbReference type="PANTHER" id="PTHR15822:SF23">
    <property type="entry name" value="ENDONUCLEASE_EXONUCLEASE_PHOSPHATASE FAMILY PROTEIN"/>
    <property type="match status" value="1"/>
</dbReference>
<dbReference type="RefSeq" id="WP_025087388.1">
    <property type="nucleotide sequence ID" value="NZ_AZFT01000030.1"/>
</dbReference>
<dbReference type="eggNOG" id="COG3568">
    <property type="taxonomic scope" value="Bacteria"/>
</dbReference>
<dbReference type="AlphaFoldDB" id="A0A0R1U5F0"/>
<accession>A0A0R1U5F0</accession>
<sequence length="269" mass="30842">MAKFLTLNTHSWLGEDPQKNLKILGQKIIKEDYDVIALQEINQLKDSPATTNNYYDLKNQHQLHEDNYGLKLVEYLQQQGVNYYFVWTYNHIGYDKYHEGVALLSKQPFTATKSVLTSSMDDEFDYHTRRALLGKTTVSGQEIWTISSHFSWWKDGFKDEWARLENSLQGETLPLVIMGDFNNPENTPGHDLIINSPLGLKDSYLAAKEVIGGPTIQKDIDGWEGNEQALRIDFIFVSEQFEVSKNQVVFDGKNEALISDHFGVECLVK</sequence>
<dbReference type="STRING" id="1423724.FC32_GL001939"/>
<evidence type="ECO:0000313" key="3">
    <source>
        <dbReference type="EMBL" id="KRL86226.1"/>
    </source>
</evidence>
<evidence type="ECO:0000256" key="1">
    <source>
        <dbReference type="ARBA" id="ARBA00022801"/>
    </source>
</evidence>
<keyword evidence="4" id="KW-1185">Reference proteome</keyword>